<accession>A0A2G5B3W9</accession>
<proteinExistence type="inferred from homology"/>
<name>A0A2G5B3W9_COERN</name>
<dbReference type="InterPro" id="IPR014824">
    <property type="entry name" value="Nfu/NifU_N"/>
</dbReference>
<dbReference type="PANTHER" id="PTHR11178">
    <property type="entry name" value="IRON-SULFUR CLUSTER SCAFFOLD PROTEIN NFU-RELATED"/>
    <property type="match status" value="1"/>
</dbReference>
<reference evidence="3 4" key="1">
    <citation type="journal article" date="2015" name="Genome Biol. Evol.">
        <title>Phylogenomic analyses indicate that early fungi evolved digesting cell walls of algal ancestors of land plants.</title>
        <authorList>
            <person name="Chang Y."/>
            <person name="Wang S."/>
            <person name="Sekimoto S."/>
            <person name="Aerts A.L."/>
            <person name="Choi C."/>
            <person name="Clum A."/>
            <person name="LaButti K.M."/>
            <person name="Lindquist E.A."/>
            <person name="Yee Ngan C."/>
            <person name="Ohm R.A."/>
            <person name="Salamov A.A."/>
            <person name="Grigoriev I.V."/>
            <person name="Spatafora J.W."/>
            <person name="Berbee M.L."/>
        </authorList>
    </citation>
    <scope>NUCLEOTIDE SEQUENCE [LARGE SCALE GENOMIC DNA]</scope>
    <source>
        <strain evidence="3 4">NRRL 1564</strain>
    </source>
</reference>
<keyword evidence="4" id="KW-1185">Reference proteome</keyword>
<dbReference type="InterPro" id="IPR036498">
    <property type="entry name" value="Nfu/NifU_N_sf"/>
</dbReference>
<dbReference type="EMBL" id="KZ303528">
    <property type="protein sequence ID" value="PIA13691.1"/>
    <property type="molecule type" value="Genomic_DNA"/>
</dbReference>
<sequence>MYTQLRRFVGCKHTPARILQGFSFGRAVGPRQPASCLRNLTTLGSRENARSSIQRPTDTGIWQQQQQQRRTMFIQTSTTPNEDALQFIPGVPVLNKDNGATSDMRTIEFTSPREGLKSPLATRLFAIEGVRGVMFGSDFVTVRKDPDYPWQLMKPDIYAAIMDHFSSGRALIREGETGEQKDSMDVGEGDTEIVTEIKELLESRVRPAIQEDGGDLDFVSFNEGTGVVSIRLRGACRGCASSTVTLKHGVEGMLSYYIPEVTGVEDVGDELEAQAEKEFSKLERELKAEGKSTA</sequence>
<comment type="similarity">
    <text evidence="1">Belongs to the NifU family.</text>
</comment>
<dbReference type="FunFam" id="3.30.1370.70:FF:000001">
    <property type="entry name" value="NifU-like protein 4, mitochondrial"/>
    <property type="match status" value="1"/>
</dbReference>
<dbReference type="OrthoDB" id="565552at2759"/>
<dbReference type="Gene3D" id="3.30.1370.70">
    <property type="entry name" value="Scaffold protein Nfu/NifU, N-terminal domain"/>
    <property type="match status" value="1"/>
</dbReference>
<dbReference type="SMART" id="SM00932">
    <property type="entry name" value="Nfu_N"/>
    <property type="match status" value="1"/>
</dbReference>
<dbReference type="Gene3D" id="3.30.300.130">
    <property type="entry name" value="Fe-S cluster assembly (FSCA)"/>
    <property type="match status" value="1"/>
</dbReference>
<dbReference type="STRING" id="763665.A0A2G5B3W9"/>
<evidence type="ECO:0000313" key="3">
    <source>
        <dbReference type="EMBL" id="PIA13691.1"/>
    </source>
</evidence>
<protein>
    <submittedName>
        <fullName evidence="3">HIRA-interacting protein 5</fullName>
    </submittedName>
</protein>
<dbReference type="InterPro" id="IPR001075">
    <property type="entry name" value="NIF_FeS_clus_asmbl_NifU_C"/>
</dbReference>
<dbReference type="AlphaFoldDB" id="A0A2G5B3W9"/>
<dbReference type="PIRSF" id="PIRSF036773">
    <property type="entry name" value="HIRIP5"/>
    <property type="match status" value="1"/>
</dbReference>
<dbReference type="PANTHER" id="PTHR11178:SF1">
    <property type="entry name" value="NFU1 IRON-SULFUR CLUSTER SCAFFOLD HOMOLOG, MITOCHONDRIAL"/>
    <property type="match status" value="1"/>
</dbReference>
<dbReference type="Pfam" id="PF01106">
    <property type="entry name" value="NifU"/>
    <property type="match status" value="1"/>
</dbReference>
<dbReference type="GO" id="GO:0005506">
    <property type="term" value="F:iron ion binding"/>
    <property type="evidence" value="ECO:0007669"/>
    <property type="project" value="InterPro"/>
</dbReference>
<evidence type="ECO:0000313" key="4">
    <source>
        <dbReference type="Proteomes" id="UP000242474"/>
    </source>
</evidence>
<dbReference type="SUPFAM" id="SSF117916">
    <property type="entry name" value="Fe-S cluster assembly (FSCA) domain-like"/>
    <property type="match status" value="1"/>
</dbReference>
<organism evidence="3 4">
    <name type="scientific">Coemansia reversa (strain ATCC 12441 / NRRL 1564)</name>
    <dbReference type="NCBI Taxonomy" id="763665"/>
    <lineage>
        <taxon>Eukaryota</taxon>
        <taxon>Fungi</taxon>
        <taxon>Fungi incertae sedis</taxon>
        <taxon>Zoopagomycota</taxon>
        <taxon>Kickxellomycotina</taxon>
        <taxon>Kickxellomycetes</taxon>
        <taxon>Kickxellales</taxon>
        <taxon>Kickxellaceae</taxon>
        <taxon>Coemansia</taxon>
    </lineage>
</organism>
<evidence type="ECO:0000259" key="2">
    <source>
        <dbReference type="SMART" id="SM00932"/>
    </source>
</evidence>
<dbReference type="Pfam" id="PF08712">
    <property type="entry name" value="Nfu_N"/>
    <property type="match status" value="1"/>
</dbReference>
<feature type="domain" description="Scaffold protein Nfu/NifU N-terminal" evidence="2">
    <location>
        <begin position="74"/>
        <end position="168"/>
    </location>
</feature>
<evidence type="ECO:0000256" key="1">
    <source>
        <dbReference type="ARBA" id="ARBA00006420"/>
    </source>
</evidence>
<gene>
    <name evidence="3" type="ORF">COEREDRAFT_83292</name>
</gene>
<dbReference type="SUPFAM" id="SSF110836">
    <property type="entry name" value="Hypothetical protein SAV1430"/>
    <property type="match status" value="1"/>
</dbReference>
<dbReference type="GO" id="GO:0051536">
    <property type="term" value="F:iron-sulfur cluster binding"/>
    <property type="evidence" value="ECO:0007669"/>
    <property type="project" value="InterPro"/>
</dbReference>
<dbReference type="Proteomes" id="UP000242474">
    <property type="component" value="Unassembled WGS sequence"/>
</dbReference>
<dbReference type="GO" id="GO:0005739">
    <property type="term" value="C:mitochondrion"/>
    <property type="evidence" value="ECO:0007669"/>
    <property type="project" value="TreeGrafter"/>
</dbReference>
<dbReference type="InterPro" id="IPR034904">
    <property type="entry name" value="FSCA_dom_sf"/>
</dbReference>
<dbReference type="InterPro" id="IPR035433">
    <property type="entry name" value="NFU1-like"/>
</dbReference>
<dbReference type="GO" id="GO:0016226">
    <property type="term" value="P:iron-sulfur cluster assembly"/>
    <property type="evidence" value="ECO:0007669"/>
    <property type="project" value="InterPro"/>
</dbReference>